<dbReference type="EMBL" id="DSPX01000002">
    <property type="protein sequence ID" value="HGF99136.1"/>
    <property type="molecule type" value="Genomic_DNA"/>
</dbReference>
<sequence length="263" mass="30206">MRHRALSPWSELLKLIPASQFLQISQKLIRQFNRYRRRQWWGWLFAGSALMAMLLWHPKLVLATLIGVAVMLAAYFLQQWDSKSFIRQWRRFLSGQNRYVAVAGVTGGMAAFSTYMAVSIWVESQNHWLATGMILQGLGTLATLVLLGWHFLHRQVTQSRDNFHQLLADLGDADPLKRTIAVRLLTSSLRDRQYQPSEERAIIDCFRLMLNRETEPTVKDALLDALPSAKKTNSLTQRNAPLSIPFTAPPTTPERHPVYDYSE</sequence>
<accession>A0A7C3VGW2</accession>
<evidence type="ECO:0000313" key="3">
    <source>
        <dbReference type="EMBL" id="HGF99136.1"/>
    </source>
</evidence>
<comment type="caution">
    <text evidence="3">The sequence shown here is derived from an EMBL/GenBank/DDBJ whole genome shotgun (WGS) entry which is preliminary data.</text>
</comment>
<dbReference type="AlphaFoldDB" id="A0A7C3VGW2"/>
<feature type="transmembrane region" description="Helical" evidence="2">
    <location>
        <begin position="62"/>
        <end position="78"/>
    </location>
</feature>
<evidence type="ECO:0000256" key="2">
    <source>
        <dbReference type="SAM" id="Phobius"/>
    </source>
</evidence>
<protein>
    <recommendedName>
        <fullName evidence="4">Armadillo-type fold-containing protein</fullName>
    </recommendedName>
</protein>
<keyword evidence="2" id="KW-0472">Membrane</keyword>
<proteinExistence type="predicted"/>
<keyword evidence="2" id="KW-1133">Transmembrane helix</keyword>
<feature type="transmembrane region" description="Helical" evidence="2">
    <location>
        <begin position="99"/>
        <end position="122"/>
    </location>
</feature>
<name>A0A7C3VGW2_9CYAN</name>
<feature type="compositionally biased region" description="Basic and acidic residues" evidence="1">
    <location>
        <begin position="253"/>
        <end position="263"/>
    </location>
</feature>
<gene>
    <name evidence="3" type="ORF">ENR15_00270</name>
</gene>
<evidence type="ECO:0008006" key="4">
    <source>
        <dbReference type="Google" id="ProtNLM"/>
    </source>
</evidence>
<feature type="transmembrane region" description="Helical" evidence="2">
    <location>
        <begin position="128"/>
        <end position="152"/>
    </location>
</feature>
<keyword evidence="2" id="KW-0812">Transmembrane</keyword>
<feature type="transmembrane region" description="Helical" evidence="2">
    <location>
        <begin position="40"/>
        <end position="56"/>
    </location>
</feature>
<evidence type="ECO:0000256" key="1">
    <source>
        <dbReference type="SAM" id="MobiDB-lite"/>
    </source>
</evidence>
<feature type="region of interest" description="Disordered" evidence="1">
    <location>
        <begin position="237"/>
        <end position="263"/>
    </location>
</feature>
<reference evidence="3" key="1">
    <citation type="journal article" date="2020" name="mSystems">
        <title>Genome- and Community-Level Interaction Insights into Carbon Utilization and Element Cycling Functions of Hydrothermarchaeota in Hydrothermal Sediment.</title>
        <authorList>
            <person name="Zhou Z."/>
            <person name="Liu Y."/>
            <person name="Xu W."/>
            <person name="Pan J."/>
            <person name="Luo Z.H."/>
            <person name="Li M."/>
        </authorList>
    </citation>
    <scope>NUCLEOTIDE SEQUENCE [LARGE SCALE GENOMIC DNA]</scope>
    <source>
        <strain evidence="3">SpSt-374</strain>
    </source>
</reference>
<organism evidence="3">
    <name type="scientific">Planktothricoides sp. SpSt-374</name>
    <dbReference type="NCBI Taxonomy" id="2282167"/>
    <lineage>
        <taxon>Bacteria</taxon>
        <taxon>Bacillati</taxon>
        <taxon>Cyanobacteriota</taxon>
        <taxon>Cyanophyceae</taxon>
        <taxon>Oscillatoriophycideae</taxon>
        <taxon>Oscillatoriales</taxon>
        <taxon>Oscillatoriaceae</taxon>
        <taxon>Planktothricoides</taxon>
    </lineage>
</organism>